<feature type="transmembrane region" description="Helical" evidence="1">
    <location>
        <begin position="206"/>
        <end position="228"/>
    </location>
</feature>
<feature type="transmembrane region" description="Helical" evidence="1">
    <location>
        <begin position="88"/>
        <end position="105"/>
    </location>
</feature>
<feature type="transmembrane region" description="Helical" evidence="1">
    <location>
        <begin position="337"/>
        <end position="360"/>
    </location>
</feature>
<dbReference type="Proteomes" id="UP000176609">
    <property type="component" value="Unassembled WGS sequence"/>
</dbReference>
<proteinExistence type="predicted"/>
<evidence type="ECO:0000256" key="1">
    <source>
        <dbReference type="SAM" id="Phobius"/>
    </source>
</evidence>
<dbReference type="AlphaFoldDB" id="A0A1F6ANS4"/>
<reference evidence="2 3" key="1">
    <citation type="journal article" date="2016" name="Nat. Commun.">
        <title>Thousands of microbial genomes shed light on interconnected biogeochemical processes in an aquifer system.</title>
        <authorList>
            <person name="Anantharaman K."/>
            <person name="Brown C.T."/>
            <person name="Hug L.A."/>
            <person name="Sharon I."/>
            <person name="Castelle C.J."/>
            <person name="Probst A.J."/>
            <person name="Thomas B.C."/>
            <person name="Singh A."/>
            <person name="Wilkins M.J."/>
            <person name="Karaoz U."/>
            <person name="Brodie E.L."/>
            <person name="Williams K.H."/>
            <person name="Hubbard S.S."/>
            <person name="Banfield J.F."/>
        </authorList>
    </citation>
    <scope>NUCLEOTIDE SEQUENCE [LARGE SCALE GENOMIC DNA]</scope>
</reference>
<accession>A0A1F6ANS4</accession>
<keyword evidence="1" id="KW-0472">Membrane</keyword>
<feature type="transmembrane region" description="Helical" evidence="1">
    <location>
        <begin position="298"/>
        <end position="330"/>
    </location>
</feature>
<feature type="transmembrane region" description="Helical" evidence="1">
    <location>
        <begin position="166"/>
        <end position="194"/>
    </location>
</feature>
<evidence type="ECO:0008006" key="4">
    <source>
        <dbReference type="Google" id="ProtNLM"/>
    </source>
</evidence>
<dbReference type="EMBL" id="MFJR01000010">
    <property type="protein sequence ID" value="OGG26360.1"/>
    <property type="molecule type" value="Genomic_DNA"/>
</dbReference>
<evidence type="ECO:0000313" key="3">
    <source>
        <dbReference type="Proteomes" id="UP000176609"/>
    </source>
</evidence>
<organism evidence="2 3">
    <name type="scientific">Candidatus Gottesmanbacteria bacterium RIFCSPLOWO2_01_FULL_39_12b</name>
    <dbReference type="NCBI Taxonomy" id="1798388"/>
    <lineage>
        <taxon>Bacteria</taxon>
        <taxon>Candidatus Gottesmaniibacteriota</taxon>
    </lineage>
</organism>
<name>A0A1F6ANS4_9BACT</name>
<keyword evidence="1" id="KW-1133">Transmembrane helix</keyword>
<evidence type="ECO:0000313" key="2">
    <source>
        <dbReference type="EMBL" id="OGG26360.1"/>
    </source>
</evidence>
<feature type="transmembrane region" description="Helical" evidence="1">
    <location>
        <begin position="137"/>
        <end position="154"/>
    </location>
</feature>
<keyword evidence="1" id="KW-0812">Transmembrane</keyword>
<comment type="caution">
    <text evidence="2">The sequence shown here is derived from an EMBL/GenBank/DDBJ whole genome shotgun (WGS) entry which is preliminary data.</text>
</comment>
<sequence>MIKTRWLFIVIFGLALIFRLGIAYFLVTPKSVDTDSVYKIATEIEQGSMVYNGAWKYYNNPPVWMWIIRLLLIFISVNNSSLAFASKLPFIFSDLGIGLLIYYIARKNKLKTSISCFFAALYLFNPLSLLISSYQGQQESLSLLFILASVYIFMNEKSYWKISYFVFSALLLGISATIKLIPLSLIPAFIIALWKRHFPDNILTLFRSSIIFVILTLLPLVLVFIPYIPIWNSVVERVFNYIPLSGVWGLSSIDIPTNIGFSIPKWILIKDYYLNVRIVLLLSYGIILFKRFNLLESVIVVFLTPLVFSSFLAAQHLLWFIPFLIIWLIYNWKKHTMFIFILFSVVSGGMCVLAYAGFLYWDKPFTLIIRKFYFWFMFLSFILSILLWCEFILQNKWKKIFMR</sequence>
<protein>
    <recommendedName>
        <fullName evidence="4">Glycosyltransferase RgtA/B/C/D-like domain-containing protein</fullName>
    </recommendedName>
</protein>
<feature type="transmembrane region" description="Helical" evidence="1">
    <location>
        <begin position="272"/>
        <end position="292"/>
    </location>
</feature>
<gene>
    <name evidence="2" type="ORF">A2960_03445</name>
</gene>
<feature type="transmembrane region" description="Helical" evidence="1">
    <location>
        <begin position="6"/>
        <end position="27"/>
    </location>
</feature>
<feature type="transmembrane region" description="Helical" evidence="1">
    <location>
        <begin position="112"/>
        <end position="131"/>
    </location>
</feature>
<feature type="transmembrane region" description="Helical" evidence="1">
    <location>
        <begin position="372"/>
        <end position="393"/>
    </location>
</feature>